<dbReference type="InterPro" id="IPR025303">
    <property type="entry name" value="PdaC"/>
</dbReference>
<name>A0ABS7AT16_9CLOT</name>
<organism evidence="3 4">
    <name type="scientific">Clostridium weizhouense</name>
    <dbReference type="NCBI Taxonomy" id="2859781"/>
    <lineage>
        <taxon>Bacteria</taxon>
        <taxon>Bacillati</taxon>
        <taxon>Bacillota</taxon>
        <taxon>Clostridia</taxon>
        <taxon>Eubacteriales</taxon>
        <taxon>Clostridiaceae</taxon>
        <taxon>Clostridium</taxon>
    </lineage>
</organism>
<dbReference type="EMBL" id="JAHXPT010000008">
    <property type="protein sequence ID" value="MBW6410610.1"/>
    <property type="molecule type" value="Genomic_DNA"/>
</dbReference>
<dbReference type="InterPro" id="IPR021729">
    <property type="entry name" value="DUF3298"/>
</dbReference>
<reference evidence="3 4" key="1">
    <citation type="submission" date="2021-07" db="EMBL/GenBank/DDBJ databases">
        <title>Clostridium weizhouense sp. nov., an anaerobic bacterium isolated from activated sludge of Petroleum wastewater.</title>
        <authorList>
            <person name="Li Q."/>
        </authorList>
    </citation>
    <scope>NUCLEOTIDE SEQUENCE [LARGE SCALE GENOMIC DNA]</scope>
    <source>
        <strain evidence="3 4">YB-6</strain>
    </source>
</reference>
<dbReference type="Gene3D" id="3.30.565.40">
    <property type="entry name" value="Fervidobacterium nodosum Rt17-B1 like"/>
    <property type="match status" value="1"/>
</dbReference>
<dbReference type="Proteomes" id="UP001519921">
    <property type="component" value="Unassembled WGS sequence"/>
</dbReference>
<sequence length="251" mass="29025">MKRTYISKIIALTLGIILTAGLFLGKFQNASADSILINNPKIQLIETISVKNSAYLKEDISLINFKNNTNDQKINILNEQINSNINSNISKIEDQSKETFDIYGHENMGFPYEINVKYTVTNESDSLISLYNDFYSYLGGAHGNTLRNSYTIDKDKKEMLSLNNLFTNGYDYKKIINDEIIKQIDSHPENYYESGKQFQGINDEQNFYIDQNNLVIYYEQYEIAPYCYGIPEFKIPLSLFGENYLYKNSIK</sequence>
<protein>
    <submittedName>
        <fullName evidence="3">DUF3298 and DUF4163 domain-containing protein</fullName>
    </submittedName>
</protein>
<dbReference type="InterPro" id="IPR037126">
    <property type="entry name" value="PdaC/RsiV-like_sf"/>
</dbReference>
<dbReference type="Gene3D" id="3.90.640.20">
    <property type="entry name" value="Heat-shock cognate protein, ATPase"/>
    <property type="match status" value="1"/>
</dbReference>
<proteinExistence type="predicted"/>
<comment type="caution">
    <text evidence="3">The sequence shown here is derived from an EMBL/GenBank/DDBJ whole genome shotgun (WGS) entry which is preliminary data.</text>
</comment>
<accession>A0ABS7AT16</accession>
<gene>
    <name evidence="3" type="ORF">KYD98_10935</name>
</gene>
<dbReference type="Pfam" id="PF13739">
    <property type="entry name" value="PdaC"/>
    <property type="match status" value="1"/>
</dbReference>
<dbReference type="Pfam" id="PF11738">
    <property type="entry name" value="DUF3298"/>
    <property type="match status" value="1"/>
</dbReference>
<evidence type="ECO:0000313" key="4">
    <source>
        <dbReference type="Proteomes" id="UP001519921"/>
    </source>
</evidence>
<evidence type="ECO:0000313" key="3">
    <source>
        <dbReference type="EMBL" id="MBW6410610.1"/>
    </source>
</evidence>
<dbReference type="RefSeq" id="WP_219780074.1">
    <property type="nucleotide sequence ID" value="NZ_JAHXPT010000008.1"/>
</dbReference>
<keyword evidence="4" id="KW-1185">Reference proteome</keyword>
<feature type="domain" description="Deacetylase PdaC" evidence="2">
    <location>
        <begin position="51"/>
        <end position="145"/>
    </location>
</feature>
<evidence type="ECO:0000259" key="1">
    <source>
        <dbReference type="Pfam" id="PF11738"/>
    </source>
</evidence>
<feature type="domain" description="DUF3298" evidence="1">
    <location>
        <begin position="163"/>
        <end position="238"/>
    </location>
</feature>
<evidence type="ECO:0000259" key="2">
    <source>
        <dbReference type="Pfam" id="PF13739"/>
    </source>
</evidence>